<keyword evidence="1" id="KW-0812">Transmembrane</keyword>
<proteinExistence type="predicted"/>
<dbReference type="Pfam" id="PF11820">
    <property type="entry name" value="DUF3339"/>
    <property type="match status" value="1"/>
</dbReference>
<dbReference type="RefSeq" id="XP_031380315.1">
    <property type="nucleotide sequence ID" value="XM_031524455.1"/>
</dbReference>
<gene>
    <name evidence="3" type="primary">LOC116195336</name>
</gene>
<dbReference type="OrthoDB" id="1926777at2759"/>
<keyword evidence="1" id="KW-1133">Transmembrane helix</keyword>
<dbReference type="InterPro" id="IPR021775">
    <property type="entry name" value="DUF3339"/>
</dbReference>
<evidence type="ECO:0000313" key="2">
    <source>
        <dbReference type="Proteomes" id="UP000515151"/>
    </source>
</evidence>
<reference evidence="2" key="1">
    <citation type="journal article" date="2020" name="Plant Biotechnol. J.">
        <title>The pomegranate (Punica granatum L.) draft genome dissects genetic divergence between soft- and hard-seeded cultivars.</title>
        <authorList>
            <person name="Luo X."/>
            <person name="Li H."/>
            <person name="Wu Z."/>
            <person name="Yao W."/>
            <person name="Zhao P."/>
            <person name="Cao D."/>
            <person name="Yu H."/>
            <person name="Li K."/>
            <person name="Poudel K."/>
            <person name="Zhao D."/>
            <person name="Zhang F."/>
            <person name="Xia X."/>
            <person name="Chen L."/>
            <person name="Wang Q."/>
            <person name="Jing D."/>
            <person name="Cao S."/>
        </authorList>
    </citation>
    <scope>NUCLEOTIDE SEQUENCE [LARGE SCALE GENOMIC DNA]</scope>
    <source>
        <strain evidence="2">cv. Tunisia</strain>
    </source>
</reference>
<keyword evidence="1" id="KW-0472">Membrane</keyword>
<sequence length="68" mass="7534">MNDWAAPLIASALFAFLCPGLVVQMPGKNRPIDFLSMQTNMAAVFVHAVLFGLLLILFFVVLNVHIYI</sequence>
<evidence type="ECO:0000313" key="3">
    <source>
        <dbReference type="RefSeq" id="XP_031380315.1"/>
    </source>
</evidence>
<feature type="transmembrane region" description="Helical" evidence="1">
    <location>
        <begin position="6"/>
        <end position="23"/>
    </location>
</feature>
<accession>A0A6P8CBF8</accession>
<dbReference type="Proteomes" id="UP000515151">
    <property type="component" value="Chromosome 2"/>
</dbReference>
<dbReference type="GeneID" id="116195336"/>
<keyword evidence="2" id="KW-1185">Reference proteome</keyword>
<reference evidence="3" key="2">
    <citation type="submission" date="2025-08" db="UniProtKB">
        <authorList>
            <consortium name="RefSeq"/>
        </authorList>
    </citation>
    <scope>IDENTIFICATION</scope>
    <source>
        <tissue evidence="3">Leaf</tissue>
    </source>
</reference>
<organism evidence="2 3">
    <name type="scientific">Punica granatum</name>
    <name type="common">Pomegranate</name>
    <dbReference type="NCBI Taxonomy" id="22663"/>
    <lineage>
        <taxon>Eukaryota</taxon>
        <taxon>Viridiplantae</taxon>
        <taxon>Streptophyta</taxon>
        <taxon>Embryophyta</taxon>
        <taxon>Tracheophyta</taxon>
        <taxon>Spermatophyta</taxon>
        <taxon>Magnoliopsida</taxon>
        <taxon>eudicotyledons</taxon>
        <taxon>Gunneridae</taxon>
        <taxon>Pentapetalae</taxon>
        <taxon>rosids</taxon>
        <taxon>malvids</taxon>
        <taxon>Myrtales</taxon>
        <taxon>Lythraceae</taxon>
        <taxon>Punica</taxon>
    </lineage>
</organism>
<dbReference type="PANTHER" id="PTHR33128:SF54">
    <property type="entry name" value="OS01G0849500 PROTEIN"/>
    <property type="match status" value="1"/>
</dbReference>
<name>A0A6P8CBF8_PUNGR</name>
<protein>
    <submittedName>
        <fullName evidence="3">Uncharacterized protein LOC116195336</fullName>
    </submittedName>
</protein>
<dbReference type="PANTHER" id="PTHR33128">
    <property type="entry name" value="OS05G0103400 PROTEIN"/>
    <property type="match status" value="1"/>
</dbReference>
<evidence type="ECO:0000256" key="1">
    <source>
        <dbReference type="SAM" id="Phobius"/>
    </source>
</evidence>
<dbReference type="AlphaFoldDB" id="A0A6P8CBF8"/>
<feature type="transmembrane region" description="Helical" evidence="1">
    <location>
        <begin position="44"/>
        <end position="67"/>
    </location>
</feature>